<evidence type="ECO:0000256" key="1">
    <source>
        <dbReference type="SAM" id="MobiDB-lite"/>
    </source>
</evidence>
<accession>A0ABD3NZ28</accession>
<dbReference type="Proteomes" id="UP001530315">
    <property type="component" value="Unassembled WGS sequence"/>
</dbReference>
<evidence type="ECO:0000313" key="3">
    <source>
        <dbReference type="EMBL" id="KAL3780788.1"/>
    </source>
</evidence>
<keyword evidence="2" id="KW-0732">Signal</keyword>
<keyword evidence="4" id="KW-1185">Reference proteome</keyword>
<protein>
    <submittedName>
        <fullName evidence="3">Uncharacterized protein</fullName>
    </submittedName>
</protein>
<reference evidence="3 4" key="1">
    <citation type="submission" date="2024-10" db="EMBL/GenBank/DDBJ databases">
        <title>Updated reference genomes for cyclostephanoid diatoms.</title>
        <authorList>
            <person name="Roberts W.R."/>
            <person name="Alverson A.J."/>
        </authorList>
    </citation>
    <scope>NUCLEOTIDE SEQUENCE [LARGE SCALE GENOMIC DNA]</scope>
    <source>
        <strain evidence="3 4">AJA276-08</strain>
    </source>
</reference>
<dbReference type="PANTHER" id="PTHR36348:SF1">
    <property type="entry name" value="EXPRESSED PROTEIN"/>
    <property type="match status" value="1"/>
</dbReference>
<gene>
    <name evidence="3" type="ORF">ACHAW5_004901</name>
</gene>
<organism evidence="3 4">
    <name type="scientific">Stephanodiscus triporus</name>
    <dbReference type="NCBI Taxonomy" id="2934178"/>
    <lineage>
        <taxon>Eukaryota</taxon>
        <taxon>Sar</taxon>
        <taxon>Stramenopiles</taxon>
        <taxon>Ochrophyta</taxon>
        <taxon>Bacillariophyta</taxon>
        <taxon>Coscinodiscophyceae</taxon>
        <taxon>Thalassiosirophycidae</taxon>
        <taxon>Stephanodiscales</taxon>
        <taxon>Stephanodiscaceae</taxon>
        <taxon>Stephanodiscus</taxon>
    </lineage>
</organism>
<evidence type="ECO:0000313" key="4">
    <source>
        <dbReference type="Proteomes" id="UP001530315"/>
    </source>
</evidence>
<dbReference type="AlphaFoldDB" id="A0ABD3NZ28"/>
<dbReference type="PANTHER" id="PTHR36348">
    <property type="entry name" value="EXPRESSED PROTEIN"/>
    <property type="match status" value="1"/>
</dbReference>
<dbReference type="EMBL" id="JALLAZ020001097">
    <property type="protein sequence ID" value="KAL3780788.1"/>
    <property type="molecule type" value="Genomic_DNA"/>
</dbReference>
<sequence>MRLIFLIAPISTCLGFAPSSSSPSSSSSRVVASTSLLAPALVVVPPSPLLPLPTSSYSSLPLSSRKNDDYDDDDEDPRRSRPRSSRLEGMQVQPTSSDIAIIDDMITKLGNAKPYELPNAVSRAMRVVSSPRFFLRIAERADMASDADEREKLAALAENLVNTIRAVVSVAEDGLNERAKDVERVVKAASEPTTGEFLVPLSYERVEAMRIEMEGLDLEDLNEGFLSTVDSWMNKAHQDGMDGMVVILQKALQIYAGTVISRARVRLQANVGAALVGEDQAAADALAAAAAAASATGGGERAAASALLEKLLRVDADSWNVEIRRGMEGENGVTKEALIGEVQKTMEGVILGLDNGSMAQRVQAEFLRELVTRIEAV</sequence>
<feature type="chain" id="PRO_5044801563" evidence="2">
    <location>
        <begin position="16"/>
        <end position="377"/>
    </location>
</feature>
<feature type="compositionally biased region" description="Low complexity" evidence="1">
    <location>
        <begin position="55"/>
        <end position="64"/>
    </location>
</feature>
<feature type="region of interest" description="Disordered" evidence="1">
    <location>
        <begin position="55"/>
        <end position="93"/>
    </location>
</feature>
<proteinExistence type="predicted"/>
<feature type="signal peptide" evidence="2">
    <location>
        <begin position="1"/>
        <end position="15"/>
    </location>
</feature>
<comment type="caution">
    <text evidence="3">The sequence shown here is derived from an EMBL/GenBank/DDBJ whole genome shotgun (WGS) entry which is preliminary data.</text>
</comment>
<evidence type="ECO:0000256" key="2">
    <source>
        <dbReference type="SAM" id="SignalP"/>
    </source>
</evidence>
<name>A0ABD3NZ28_9STRA</name>